<dbReference type="Pfam" id="PF22749">
    <property type="entry name" value="Arb2"/>
    <property type="match status" value="1"/>
</dbReference>
<evidence type="ECO:0000256" key="1">
    <source>
        <dbReference type="ARBA" id="ARBA00009083"/>
    </source>
</evidence>
<dbReference type="GO" id="GO:0005634">
    <property type="term" value="C:nucleus"/>
    <property type="evidence" value="ECO:0007669"/>
    <property type="project" value="TreeGrafter"/>
</dbReference>
<proteinExistence type="inferred from homology"/>
<evidence type="ECO:0000259" key="4">
    <source>
        <dbReference type="Pfam" id="PF22749"/>
    </source>
</evidence>
<dbReference type="SUPFAM" id="SSF57716">
    <property type="entry name" value="Glucocorticoid receptor-like (DNA-binding domain)"/>
    <property type="match status" value="1"/>
</dbReference>
<organism evidence="5 6">
    <name type="scientific">Stemphylium lycopersici</name>
    <name type="common">Tomato gray leaf spot disease fungus</name>
    <name type="synonym">Thyrospora lycopersici</name>
    <dbReference type="NCBI Taxonomy" id="183478"/>
    <lineage>
        <taxon>Eukaryota</taxon>
        <taxon>Fungi</taxon>
        <taxon>Dikarya</taxon>
        <taxon>Ascomycota</taxon>
        <taxon>Pezizomycotina</taxon>
        <taxon>Dothideomycetes</taxon>
        <taxon>Pleosporomycetidae</taxon>
        <taxon>Pleosporales</taxon>
        <taxon>Pleosporineae</taxon>
        <taxon>Pleosporaceae</taxon>
        <taxon>Stemphylium</taxon>
    </lineage>
</organism>
<dbReference type="GO" id="GO:0035197">
    <property type="term" value="F:siRNA binding"/>
    <property type="evidence" value="ECO:0007669"/>
    <property type="project" value="TreeGrafter"/>
</dbReference>
<evidence type="ECO:0000313" key="6">
    <source>
        <dbReference type="Proteomes" id="UP000249619"/>
    </source>
</evidence>
<dbReference type="FunFam" id="1.10.287.1480:FF:000001">
    <property type="entry name" value="30S ribosomal protein S14"/>
    <property type="match status" value="1"/>
</dbReference>
<protein>
    <submittedName>
        <fullName evidence="5">Ribosomal protein s14 protein</fullName>
    </submittedName>
</protein>
<dbReference type="GO" id="GO:0005737">
    <property type="term" value="C:cytoplasm"/>
    <property type="evidence" value="ECO:0007669"/>
    <property type="project" value="UniProtKB-ARBA"/>
</dbReference>
<dbReference type="Gene3D" id="1.10.287.1480">
    <property type="match status" value="1"/>
</dbReference>
<dbReference type="PANTHER" id="PTHR21357">
    <property type="entry name" value="FAM172 FAMILY PROTEIN HOMOLOG CG10038"/>
    <property type="match status" value="1"/>
</dbReference>
<keyword evidence="6" id="KW-1185">Reference proteome</keyword>
<name>A0A364MZP7_STELY</name>
<keyword evidence="3" id="KW-0687">Ribonucleoprotein</keyword>
<dbReference type="InterPro" id="IPR001209">
    <property type="entry name" value="Ribosomal_uS14"/>
</dbReference>
<dbReference type="STRING" id="183478.A0A364MZP7"/>
<dbReference type="GO" id="GO:0003735">
    <property type="term" value="F:structural constituent of ribosome"/>
    <property type="evidence" value="ECO:0007669"/>
    <property type="project" value="InterPro"/>
</dbReference>
<dbReference type="AlphaFoldDB" id="A0A364MZP7"/>
<accession>A0A364MZP7</accession>
<dbReference type="EMBL" id="QGDH01000092">
    <property type="protein sequence ID" value="RAR08009.1"/>
    <property type="molecule type" value="Genomic_DNA"/>
</dbReference>
<evidence type="ECO:0000256" key="3">
    <source>
        <dbReference type="ARBA" id="ARBA00023274"/>
    </source>
</evidence>
<keyword evidence="2 5" id="KW-0689">Ribosomal protein</keyword>
<dbReference type="InterPro" id="IPR053858">
    <property type="entry name" value="Arb2_dom"/>
</dbReference>
<dbReference type="GO" id="GO:0005840">
    <property type="term" value="C:ribosome"/>
    <property type="evidence" value="ECO:0007669"/>
    <property type="project" value="UniProtKB-KW"/>
</dbReference>
<comment type="caution">
    <text evidence="5">The sequence shown here is derived from an EMBL/GenBank/DDBJ whole genome shotgun (WGS) entry which is preliminary data.</text>
</comment>
<evidence type="ECO:0000256" key="2">
    <source>
        <dbReference type="ARBA" id="ARBA00022980"/>
    </source>
</evidence>
<feature type="domain" description="Arb2" evidence="4">
    <location>
        <begin position="133"/>
        <end position="422"/>
    </location>
</feature>
<sequence>MSQFRAAKLDIGCFTKIRNIRDHTKRKVYSENEPERQALRYIIRNSTLPQRVRAQAQLQLSQMHCYTRFTQIKNRCIMGGKGRGVFSDFRLGRYQFRVNALAGNLPGIRPLAALSRINMFRRIEDSLEPDPSFPADLNQLGFFINKSGHIRMIKAPEKPYVFRATNNERVNEVLREAMQTCQRKEAEVRLFYLGLNCIHLPKFATDKPNGPHVPILAPAPETLKTRKRVIVLVNDSVQDLGILAYRQLQRELGINGGSVVNFVKEIIKRSSTDNTAEKDADISRDGYKLEMTLLYSHKYDQAMTMRSWSAMPRKSIVHDMIRIDEEENHVVGQRTAKEHVRTVFDQVICNPERVAADAEVYVIAIEDGSENILKLLAEDFDKYGTRITAMALVHSLIDDSQIKDPHLRAFLHQRARQWKFSERTSNPLHCTDLPEHYHQDASKPQISGTFSVMHSTKHIPWHEDVPQGPVASMNRPFHRLILNASPPKMPGPVLPAVDEANTKWASGQAVTCPTFGGGNNPVGECVFSNPSVQHAILAFFEDVAQDPENYRNPPMKLCTEAAPQPSPDNPLAFSADDANIHFPPTLTNNMTPEQADLDSAREDLVQMRKALSDCPPDIPALQPGSEKLETKIRKLESRVQDLEYKALGAGGLGAGEAAEKRQSWEPQVEGPQVPFAGTMVDSELLKAAGLMGARGEETASV</sequence>
<dbReference type="Proteomes" id="UP000249619">
    <property type="component" value="Unassembled WGS sequence"/>
</dbReference>
<dbReference type="GO" id="GO:1990904">
    <property type="term" value="C:ribonucleoprotein complex"/>
    <property type="evidence" value="ECO:0007669"/>
    <property type="project" value="UniProtKB-KW"/>
</dbReference>
<dbReference type="PANTHER" id="PTHR21357:SF4">
    <property type="entry name" value="FAM172 FAMILY PROTEIN HOMOLOG CG10038"/>
    <property type="match status" value="1"/>
</dbReference>
<dbReference type="InterPro" id="IPR048263">
    <property type="entry name" value="Arb2"/>
</dbReference>
<dbReference type="Pfam" id="PF00253">
    <property type="entry name" value="Ribosomal_S14"/>
    <property type="match status" value="1"/>
</dbReference>
<dbReference type="GO" id="GO:0031048">
    <property type="term" value="P:regulatory ncRNA-mediated heterochromatin formation"/>
    <property type="evidence" value="ECO:0007669"/>
    <property type="project" value="TreeGrafter"/>
</dbReference>
<reference evidence="6" key="1">
    <citation type="submission" date="2018-05" db="EMBL/GenBank/DDBJ databases">
        <title>Draft genome sequence of Stemphylium lycopersici strain CIDEFI 213.</title>
        <authorList>
            <person name="Medina R."/>
            <person name="Franco M.E.E."/>
            <person name="Lucentini C.G."/>
            <person name="Saparrat M.C.N."/>
            <person name="Balatti P.A."/>
        </authorList>
    </citation>
    <scope>NUCLEOTIDE SEQUENCE [LARGE SCALE GENOMIC DNA]</scope>
    <source>
        <strain evidence="6">CIDEFI 213</strain>
    </source>
</reference>
<comment type="similarity">
    <text evidence="1">Belongs to the universal ribosomal protein uS14 family.</text>
</comment>
<evidence type="ECO:0000313" key="5">
    <source>
        <dbReference type="EMBL" id="RAR08009.1"/>
    </source>
</evidence>
<gene>
    <name evidence="5" type="ORF">DDE83_006181</name>
</gene>
<dbReference type="GO" id="GO:0006412">
    <property type="term" value="P:translation"/>
    <property type="evidence" value="ECO:0007669"/>
    <property type="project" value="InterPro"/>
</dbReference>